<proteinExistence type="predicted"/>
<evidence type="ECO:0000313" key="3">
    <source>
        <dbReference type="Proteomes" id="UP000663829"/>
    </source>
</evidence>
<evidence type="ECO:0000313" key="1">
    <source>
        <dbReference type="EMBL" id="CAF1030897.1"/>
    </source>
</evidence>
<gene>
    <name evidence="1" type="ORF">GPM918_LOCUS15272</name>
    <name evidence="2" type="ORF">SRO942_LOCUS15277</name>
</gene>
<comment type="caution">
    <text evidence="1">The sequence shown here is derived from an EMBL/GenBank/DDBJ whole genome shotgun (WGS) entry which is preliminary data.</text>
</comment>
<dbReference type="EMBL" id="CAJOBC010003817">
    <property type="protein sequence ID" value="CAF3801796.1"/>
    <property type="molecule type" value="Genomic_DNA"/>
</dbReference>
<protein>
    <submittedName>
        <fullName evidence="1">Uncharacterized protein</fullName>
    </submittedName>
</protein>
<name>A0A814IYX7_9BILA</name>
<evidence type="ECO:0000313" key="2">
    <source>
        <dbReference type="EMBL" id="CAF3801796.1"/>
    </source>
</evidence>
<sequence length="213" mass="24985">MKAGYNSKNVIKQKRRSRADGNESVRFLTCTVDQAYEKFRQDYPGLEIRRSKFDSLRPKYVKKTSPHEVCVCIYHENISLLKAVHFLAHRLLTITTTDCGGTDSDLSLWNYFDFKSSRTNNSLEGWHHRLNTDLNHIIHPHFYMFIRAIQNDYAYNSAISSRHTATGTVPPRKKLFVNRNARLHDLENLYKQQTLTLEEYLEKVMQLIGVKKF</sequence>
<keyword evidence="3" id="KW-1185">Reference proteome</keyword>
<dbReference type="Proteomes" id="UP000663829">
    <property type="component" value="Unassembled WGS sequence"/>
</dbReference>
<accession>A0A814IYX7</accession>
<dbReference type="AlphaFoldDB" id="A0A814IYX7"/>
<reference evidence="1" key="1">
    <citation type="submission" date="2021-02" db="EMBL/GenBank/DDBJ databases">
        <authorList>
            <person name="Nowell W R."/>
        </authorList>
    </citation>
    <scope>NUCLEOTIDE SEQUENCE</scope>
</reference>
<dbReference type="OrthoDB" id="6123510at2759"/>
<dbReference type="EMBL" id="CAJNOQ010003816">
    <property type="protein sequence ID" value="CAF1030897.1"/>
    <property type="molecule type" value="Genomic_DNA"/>
</dbReference>
<dbReference type="Proteomes" id="UP000681722">
    <property type="component" value="Unassembled WGS sequence"/>
</dbReference>
<organism evidence="1 3">
    <name type="scientific">Didymodactylos carnosus</name>
    <dbReference type="NCBI Taxonomy" id="1234261"/>
    <lineage>
        <taxon>Eukaryota</taxon>
        <taxon>Metazoa</taxon>
        <taxon>Spiralia</taxon>
        <taxon>Gnathifera</taxon>
        <taxon>Rotifera</taxon>
        <taxon>Eurotatoria</taxon>
        <taxon>Bdelloidea</taxon>
        <taxon>Philodinida</taxon>
        <taxon>Philodinidae</taxon>
        <taxon>Didymodactylos</taxon>
    </lineage>
</organism>